<evidence type="ECO:0000313" key="3">
    <source>
        <dbReference type="Proteomes" id="UP000237640"/>
    </source>
</evidence>
<protein>
    <submittedName>
        <fullName evidence="2">Uncharacterized protein</fullName>
    </submittedName>
</protein>
<accession>A0A2T0MBY6</accession>
<dbReference type="OrthoDB" id="1454812at2"/>
<feature type="transmembrane region" description="Helical" evidence="1">
    <location>
        <begin position="23"/>
        <end position="43"/>
    </location>
</feature>
<keyword evidence="1" id="KW-0472">Membrane</keyword>
<reference evidence="2 3" key="1">
    <citation type="submission" date="2018-03" db="EMBL/GenBank/DDBJ databases">
        <title>Genomic Encyclopedia of Archaeal and Bacterial Type Strains, Phase II (KMG-II): from individual species to whole genera.</title>
        <authorList>
            <person name="Goeker M."/>
        </authorList>
    </citation>
    <scope>NUCLEOTIDE SEQUENCE [LARGE SCALE GENOMIC DNA]</scope>
    <source>
        <strain evidence="2 3">DSM 25027</strain>
    </source>
</reference>
<comment type="caution">
    <text evidence="2">The sequence shown here is derived from an EMBL/GenBank/DDBJ whole genome shotgun (WGS) entry which is preliminary data.</text>
</comment>
<sequence>MDVIKEIIEGSAAGALDKGLKTLVLSIFASIVFTLFGMLVVLLRYGNEMNIQFGY</sequence>
<name>A0A2T0MBY6_9FLAO</name>
<evidence type="ECO:0000256" key="1">
    <source>
        <dbReference type="SAM" id="Phobius"/>
    </source>
</evidence>
<keyword evidence="1" id="KW-1133">Transmembrane helix</keyword>
<dbReference type="EMBL" id="PVYX01000002">
    <property type="protein sequence ID" value="PRX55008.1"/>
    <property type="molecule type" value="Genomic_DNA"/>
</dbReference>
<keyword evidence="3" id="KW-1185">Reference proteome</keyword>
<proteinExistence type="predicted"/>
<dbReference type="Proteomes" id="UP000237640">
    <property type="component" value="Unassembled WGS sequence"/>
</dbReference>
<keyword evidence="1" id="KW-0812">Transmembrane</keyword>
<organism evidence="2 3">
    <name type="scientific">Flagellimonas meridianipacifica</name>
    <dbReference type="NCBI Taxonomy" id="1080225"/>
    <lineage>
        <taxon>Bacteria</taxon>
        <taxon>Pseudomonadati</taxon>
        <taxon>Bacteroidota</taxon>
        <taxon>Flavobacteriia</taxon>
        <taxon>Flavobacteriales</taxon>
        <taxon>Flavobacteriaceae</taxon>
        <taxon>Flagellimonas</taxon>
    </lineage>
</organism>
<dbReference type="AlphaFoldDB" id="A0A2T0MBY6"/>
<gene>
    <name evidence="2" type="ORF">CLV81_3414</name>
</gene>
<evidence type="ECO:0000313" key="2">
    <source>
        <dbReference type="EMBL" id="PRX55008.1"/>
    </source>
</evidence>
<dbReference type="RefSeq" id="WP_158259148.1">
    <property type="nucleotide sequence ID" value="NZ_PVYX01000002.1"/>
</dbReference>